<dbReference type="GO" id="GO:0016712">
    <property type="term" value="F:oxidoreductase activity, acting on paired donors, with incorporation or reduction of molecular oxygen, reduced flavin or flavoprotein as one donor, and incorporation of one atom of oxygen"/>
    <property type="evidence" value="ECO:0007669"/>
    <property type="project" value="InterPro"/>
</dbReference>
<comment type="similarity">
    <text evidence="4">Belongs to the cytochrome P450 family.</text>
</comment>
<evidence type="ECO:0000256" key="1">
    <source>
        <dbReference type="ARBA" id="ARBA00001971"/>
    </source>
</evidence>
<dbReference type="GO" id="GO:0005506">
    <property type="term" value="F:iron ion binding"/>
    <property type="evidence" value="ECO:0007669"/>
    <property type="project" value="InterPro"/>
</dbReference>
<accession>A0A084B8U8</accession>
<evidence type="ECO:0000256" key="14">
    <source>
        <dbReference type="SAM" id="Phobius"/>
    </source>
</evidence>
<evidence type="ECO:0000256" key="11">
    <source>
        <dbReference type="ARBA" id="ARBA00023033"/>
    </source>
</evidence>
<dbReference type="PRINTS" id="PR00385">
    <property type="entry name" value="P450"/>
</dbReference>
<evidence type="ECO:0000313" key="15">
    <source>
        <dbReference type="EMBL" id="KEY73977.1"/>
    </source>
</evidence>
<dbReference type="AlphaFoldDB" id="A0A084B8U8"/>
<evidence type="ECO:0008006" key="17">
    <source>
        <dbReference type="Google" id="ProtNLM"/>
    </source>
</evidence>
<evidence type="ECO:0000256" key="10">
    <source>
        <dbReference type="ARBA" id="ARBA00023004"/>
    </source>
</evidence>
<keyword evidence="5 13" id="KW-0349">Heme</keyword>
<dbReference type="InterPro" id="IPR047146">
    <property type="entry name" value="Cyt_P450_E_CYP52_fungi"/>
</dbReference>
<protein>
    <recommendedName>
        <fullName evidence="17">Cytochrome P450</fullName>
    </recommendedName>
</protein>
<gene>
    <name evidence="15" type="ORF">S7711_02573</name>
</gene>
<evidence type="ECO:0000256" key="9">
    <source>
        <dbReference type="ARBA" id="ARBA00023002"/>
    </source>
</evidence>
<comment type="pathway">
    <text evidence="3">Mycotoxin biosynthesis.</text>
</comment>
<dbReference type="SUPFAM" id="SSF48264">
    <property type="entry name" value="Cytochrome P450"/>
    <property type="match status" value="1"/>
</dbReference>
<dbReference type="OrthoDB" id="1470350at2759"/>
<dbReference type="CDD" id="cd11063">
    <property type="entry name" value="CYP52"/>
    <property type="match status" value="1"/>
</dbReference>
<keyword evidence="11" id="KW-0503">Monooxygenase</keyword>
<comment type="subcellular location">
    <subcellularLocation>
        <location evidence="2">Membrane</location>
        <topology evidence="2">Single-pass membrane protein</topology>
    </subcellularLocation>
</comment>
<evidence type="ECO:0000256" key="13">
    <source>
        <dbReference type="PIRSR" id="PIRSR602402-1"/>
    </source>
</evidence>
<proteinExistence type="inferred from homology"/>
<organism evidence="15 16">
    <name type="scientific">Stachybotrys chartarum (strain CBS 109288 / IBT 7711)</name>
    <name type="common">Toxic black mold</name>
    <name type="synonym">Stilbospora chartarum</name>
    <dbReference type="NCBI Taxonomy" id="1280523"/>
    <lineage>
        <taxon>Eukaryota</taxon>
        <taxon>Fungi</taxon>
        <taxon>Dikarya</taxon>
        <taxon>Ascomycota</taxon>
        <taxon>Pezizomycotina</taxon>
        <taxon>Sordariomycetes</taxon>
        <taxon>Hypocreomycetidae</taxon>
        <taxon>Hypocreales</taxon>
        <taxon>Stachybotryaceae</taxon>
        <taxon>Stachybotrys</taxon>
    </lineage>
</organism>
<dbReference type="Gene3D" id="1.10.630.10">
    <property type="entry name" value="Cytochrome P450"/>
    <property type="match status" value="1"/>
</dbReference>
<evidence type="ECO:0000256" key="12">
    <source>
        <dbReference type="ARBA" id="ARBA00023136"/>
    </source>
</evidence>
<keyword evidence="7 13" id="KW-0479">Metal-binding</keyword>
<evidence type="ECO:0000256" key="4">
    <source>
        <dbReference type="ARBA" id="ARBA00010617"/>
    </source>
</evidence>
<sequence>MRVISFFMLYLPLLLIIARFLLVKFRRYRQKRKAAALGCLPPPSFRSNNFLGDSVLRESIAATKADRGPIYVIEKMDGISPDCHTAHLPILDYEVFITRAPENIRTLFSSPDFDISSTRQKSWLPMLGQGIFTSRGPVWKHSRAMLRPQFAKELIHNVDMEEEHLQILLRQLPVKPTTGWTDKVDLGPLFFFFTLDVITEFVFGHSTGVLSPDSKHKAITHSFDAAKSWIDRRGALAKFYWMLNTKDFREHCKILHRFVDGIVAESLARDPGLEKQDPEKLERFNLLRELVKEDRDPVALRNNTLQVLVAGRDTTGSLCGWLFYYLARYPDVYRKLRLEIITKFGSTRPDSKSLGSCTYLQWVINETLRICPVIPMDERVALTDTTLPSGGGPNGQSPVFVPEGTQVLMPIYAIMHRRDLWHDAESFIPERWENLKPGWKYTPFAGGPRKCLGQQFAKTIVSYVIARFCQDYDMIENVEEGTGEIKLHHSIENRSGTGVQVRLHQAKPELSGVSQVSSMSP</sequence>
<keyword evidence="9" id="KW-0560">Oxidoreductase</keyword>
<evidence type="ECO:0000256" key="5">
    <source>
        <dbReference type="ARBA" id="ARBA00022617"/>
    </source>
</evidence>
<keyword evidence="6 14" id="KW-0812">Transmembrane</keyword>
<dbReference type="InterPro" id="IPR002402">
    <property type="entry name" value="Cyt_P450_E_grp-II"/>
</dbReference>
<feature type="binding site" description="axial binding residue" evidence="13">
    <location>
        <position position="451"/>
    </location>
    <ligand>
        <name>heme</name>
        <dbReference type="ChEBI" id="CHEBI:30413"/>
    </ligand>
    <ligandPart>
        <name>Fe</name>
        <dbReference type="ChEBI" id="CHEBI:18248"/>
    </ligandPart>
</feature>
<dbReference type="InterPro" id="IPR002974">
    <property type="entry name" value="Cyt_P450_E_CYP52_ascomycetes"/>
</dbReference>
<reference evidence="15 16" key="1">
    <citation type="journal article" date="2014" name="BMC Genomics">
        <title>Comparative genome sequencing reveals chemotype-specific gene clusters in the toxigenic black mold Stachybotrys.</title>
        <authorList>
            <person name="Semeiks J."/>
            <person name="Borek D."/>
            <person name="Otwinowski Z."/>
            <person name="Grishin N.V."/>
        </authorList>
    </citation>
    <scope>NUCLEOTIDE SEQUENCE [LARGE SCALE GENOMIC DNA]</scope>
    <source>
        <strain evidence="16">CBS 109288 / IBT 7711</strain>
    </source>
</reference>
<dbReference type="EMBL" id="KL647681">
    <property type="protein sequence ID" value="KEY73977.1"/>
    <property type="molecule type" value="Genomic_DNA"/>
</dbReference>
<evidence type="ECO:0000256" key="2">
    <source>
        <dbReference type="ARBA" id="ARBA00004167"/>
    </source>
</evidence>
<keyword evidence="12 14" id="KW-0472">Membrane</keyword>
<dbReference type="PANTHER" id="PTHR24287">
    <property type="entry name" value="P450, PUTATIVE (EUROFUNG)-RELATED"/>
    <property type="match status" value="1"/>
</dbReference>
<dbReference type="Pfam" id="PF00067">
    <property type="entry name" value="p450"/>
    <property type="match status" value="1"/>
</dbReference>
<dbReference type="GO" id="GO:0020037">
    <property type="term" value="F:heme binding"/>
    <property type="evidence" value="ECO:0007669"/>
    <property type="project" value="InterPro"/>
</dbReference>
<feature type="transmembrane region" description="Helical" evidence="14">
    <location>
        <begin position="6"/>
        <end position="23"/>
    </location>
</feature>
<dbReference type="GO" id="GO:0016020">
    <property type="term" value="C:membrane"/>
    <property type="evidence" value="ECO:0007669"/>
    <property type="project" value="UniProtKB-SubCell"/>
</dbReference>
<keyword evidence="8 14" id="KW-1133">Transmembrane helix</keyword>
<keyword evidence="10 13" id="KW-0408">Iron</keyword>
<evidence type="ECO:0000256" key="6">
    <source>
        <dbReference type="ARBA" id="ARBA00022692"/>
    </source>
</evidence>
<dbReference type="PRINTS" id="PR01239">
    <property type="entry name" value="EP450IICYP52"/>
</dbReference>
<dbReference type="PANTHER" id="PTHR24287:SF1">
    <property type="entry name" value="P450, PUTATIVE (EUROFUNG)-RELATED"/>
    <property type="match status" value="1"/>
</dbReference>
<dbReference type="PRINTS" id="PR00464">
    <property type="entry name" value="EP450II"/>
</dbReference>
<evidence type="ECO:0000313" key="16">
    <source>
        <dbReference type="Proteomes" id="UP000028045"/>
    </source>
</evidence>
<dbReference type="Proteomes" id="UP000028045">
    <property type="component" value="Unassembled WGS sequence"/>
</dbReference>
<evidence type="ECO:0000256" key="8">
    <source>
        <dbReference type="ARBA" id="ARBA00022989"/>
    </source>
</evidence>
<dbReference type="InterPro" id="IPR001128">
    <property type="entry name" value="Cyt_P450"/>
</dbReference>
<comment type="cofactor">
    <cofactor evidence="1 13">
        <name>heme</name>
        <dbReference type="ChEBI" id="CHEBI:30413"/>
    </cofactor>
</comment>
<name>A0A084B8U8_STACB</name>
<keyword evidence="16" id="KW-1185">Reference proteome</keyword>
<dbReference type="HOGENOM" id="CLU_001570_27_0_1"/>
<evidence type="ECO:0000256" key="3">
    <source>
        <dbReference type="ARBA" id="ARBA00004685"/>
    </source>
</evidence>
<evidence type="ECO:0000256" key="7">
    <source>
        <dbReference type="ARBA" id="ARBA00022723"/>
    </source>
</evidence>
<dbReference type="InterPro" id="IPR036396">
    <property type="entry name" value="Cyt_P450_sf"/>
</dbReference>